<organism evidence="7 8">
    <name type="scientific">Sulfurovum xiamenensis</name>
    <dbReference type="NCBI Taxonomy" id="3019066"/>
    <lineage>
        <taxon>Bacteria</taxon>
        <taxon>Pseudomonadati</taxon>
        <taxon>Campylobacterota</taxon>
        <taxon>Epsilonproteobacteria</taxon>
        <taxon>Campylobacterales</taxon>
        <taxon>Sulfurovaceae</taxon>
        <taxon>Sulfurovum</taxon>
    </lineage>
</organism>
<evidence type="ECO:0000256" key="5">
    <source>
        <dbReference type="ARBA" id="ARBA00023136"/>
    </source>
</evidence>
<feature type="transmembrane region" description="Helical" evidence="6">
    <location>
        <begin position="60"/>
        <end position="78"/>
    </location>
</feature>
<comment type="caution">
    <text evidence="7">The sequence shown here is derived from an EMBL/GenBank/DDBJ whole genome shotgun (WGS) entry which is preliminary data.</text>
</comment>
<feature type="transmembrane region" description="Helical" evidence="6">
    <location>
        <begin position="314"/>
        <end position="332"/>
    </location>
</feature>
<proteinExistence type="predicted"/>
<comment type="subcellular location">
    <subcellularLocation>
        <location evidence="1">Cell membrane</location>
        <topology evidence="1">Multi-pass membrane protein</topology>
    </subcellularLocation>
</comment>
<reference evidence="7" key="1">
    <citation type="submission" date="2023-01" db="EMBL/GenBank/DDBJ databases">
        <title>Sulfurovum sp. XTW-4 genome assembly.</title>
        <authorList>
            <person name="Wang J."/>
        </authorList>
    </citation>
    <scope>NUCLEOTIDE SEQUENCE</scope>
    <source>
        <strain evidence="7">XTW-4</strain>
    </source>
</reference>
<evidence type="ECO:0000313" key="8">
    <source>
        <dbReference type="Proteomes" id="UP001169066"/>
    </source>
</evidence>
<keyword evidence="3 6" id="KW-0812">Transmembrane</keyword>
<keyword evidence="5 6" id="KW-0472">Membrane</keyword>
<sequence>MVNVKGYISSNFTKSFLMIFLPFFIIISLVFFVKISALTSKIQISFAELILLYSYSIPEIIFYTIPLSFVAALANVLINLSQGNELIALYALGLKAKKILSSLLLLGLLFSLLLASISFLAMPLSKQFYKAFKEEKKNEAKLNIIPGELGQKFGDYYMYVKEKTGDTFHDIVIYNRTNKADEQFFSSQTGHINNNENLTSLLLHKGYGYTYAKTKLQQAEYETMEVFDRSKSQGFQFQSILSYWSEGKESREKVMHRILFYVFTSLIPLLSVYLVASFTMINPRYQQNRSFLIIFVTTLFFYVIASSLEKWGNPLILVLTISAVTILGQWLFKKRVAKYF</sequence>
<dbReference type="EMBL" id="JAQIBC010000001">
    <property type="protein sequence ID" value="MDM5262826.1"/>
    <property type="molecule type" value="Genomic_DNA"/>
</dbReference>
<evidence type="ECO:0000256" key="3">
    <source>
        <dbReference type="ARBA" id="ARBA00022692"/>
    </source>
</evidence>
<feature type="transmembrane region" description="Helical" evidence="6">
    <location>
        <begin position="290"/>
        <end position="308"/>
    </location>
</feature>
<dbReference type="RefSeq" id="WP_289400996.1">
    <property type="nucleotide sequence ID" value="NZ_JAQIBC010000001.1"/>
</dbReference>
<gene>
    <name evidence="7" type="ORF">PF327_01310</name>
</gene>
<dbReference type="Proteomes" id="UP001169066">
    <property type="component" value="Unassembled WGS sequence"/>
</dbReference>
<keyword evidence="2" id="KW-1003">Cell membrane</keyword>
<feature type="transmembrane region" description="Helical" evidence="6">
    <location>
        <begin position="99"/>
        <end position="122"/>
    </location>
</feature>
<evidence type="ECO:0000256" key="4">
    <source>
        <dbReference type="ARBA" id="ARBA00022989"/>
    </source>
</evidence>
<name>A0ABT7QPA2_9BACT</name>
<evidence type="ECO:0000256" key="1">
    <source>
        <dbReference type="ARBA" id="ARBA00004651"/>
    </source>
</evidence>
<evidence type="ECO:0000256" key="6">
    <source>
        <dbReference type="SAM" id="Phobius"/>
    </source>
</evidence>
<keyword evidence="4 6" id="KW-1133">Transmembrane helix</keyword>
<dbReference type="InterPro" id="IPR005495">
    <property type="entry name" value="LptG/LptF_permease"/>
</dbReference>
<evidence type="ECO:0000313" key="7">
    <source>
        <dbReference type="EMBL" id="MDM5262826.1"/>
    </source>
</evidence>
<feature type="transmembrane region" description="Helical" evidence="6">
    <location>
        <begin position="258"/>
        <end position="278"/>
    </location>
</feature>
<dbReference type="PANTHER" id="PTHR33529:SF7">
    <property type="entry name" value="LIPOPOLYSACCHARIDE EXPORT SYSTEM PERMEASE PROTEIN LPTF"/>
    <property type="match status" value="1"/>
</dbReference>
<dbReference type="Pfam" id="PF03739">
    <property type="entry name" value="LptF_LptG"/>
    <property type="match status" value="1"/>
</dbReference>
<protein>
    <submittedName>
        <fullName evidence="7">LptF/LptG family permease</fullName>
    </submittedName>
</protein>
<feature type="transmembrane region" description="Helical" evidence="6">
    <location>
        <begin position="16"/>
        <end position="40"/>
    </location>
</feature>
<dbReference type="PANTHER" id="PTHR33529">
    <property type="entry name" value="SLR0882 PROTEIN-RELATED"/>
    <property type="match status" value="1"/>
</dbReference>
<accession>A0ABT7QPA2</accession>
<keyword evidence="8" id="KW-1185">Reference proteome</keyword>
<evidence type="ECO:0000256" key="2">
    <source>
        <dbReference type="ARBA" id="ARBA00022475"/>
    </source>
</evidence>